<protein>
    <submittedName>
        <fullName evidence="2">Unannotated protein</fullName>
    </submittedName>
</protein>
<feature type="transmembrane region" description="Helical" evidence="1">
    <location>
        <begin position="12"/>
        <end position="36"/>
    </location>
</feature>
<evidence type="ECO:0000256" key="1">
    <source>
        <dbReference type="SAM" id="Phobius"/>
    </source>
</evidence>
<evidence type="ECO:0000313" key="2">
    <source>
        <dbReference type="EMBL" id="CAB4877812.1"/>
    </source>
</evidence>
<sequence length="55" mass="6012">MTIFGLSMAFKVTAGLLFTFLGIGVLVNVLLMVVAVKILSERQENRGLEEERVTG</sequence>
<organism evidence="2">
    <name type="scientific">freshwater metagenome</name>
    <dbReference type="NCBI Taxonomy" id="449393"/>
    <lineage>
        <taxon>unclassified sequences</taxon>
        <taxon>metagenomes</taxon>
        <taxon>ecological metagenomes</taxon>
    </lineage>
</organism>
<gene>
    <name evidence="2" type="ORF">UFOPK3444_01127</name>
</gene>
<dbReference type="EMBL" id="CAFBLU010000018">
    <property type="protein sequence ID" value="CAB4877812.1"/>
    <property type="molecule type" value="Genomic_DNA"/>
</dbReference>
<reference evidence="2" key="1">
    <citation type="submission" date="2020-05" db="EMBL/GenBank/DDBJ databases">
        <authorList>
            <person name="Chiriac C."/>
            <person name="Salcher M."/>
            <person name="Ghai R."/>
            <person name="Kavagutti S V."/>
        </authorList>
    </citation>
    <scope>NUCLEOTIDE SEQUENCE</scope>
</reference>
<accession>A0A6J7E3Z8</accession>
<proteinExistence type="predicted"/>
<keyword evidence="1" id="KW-1133">Transmembrane helix</keyword>
<keyword evidence="1" id="KW-0812">Transmembrane</keyword>
<dbReference type="AlphaFoldDB" id="A0A6J7E3Z8"/>
<keyword evidence="1" id="KW-0472">Membrane</keyword>
<name>A0A6J7E3Z8_9ZZZZ</name>